<dbReference type="InterPro" id="IPR028896">
    <property type="entry name" value="GcvT/YgfZ/DmdA"/>
</dbReference>
<dbReference type="EMBL" id="CAFBNO010000065">
    <property type="protein sequence ID" value="CAB4960463.1"/>
    <property type="molecule type" value="Genomic_DNA"/>
</dbReference>
<dbReference type="AlphaFoldDB" id="A0A6J7L0A3"/>
<keyword evidence="4" id="KW-0808">Transferase</keyword>
<dbReference type="NCBIfam" id="TIGR00528">
    <property type="entry name" value="gcvT"/>
    <property type="match status" value="1"/>
</dbReference>
<dbReference type="InterPro" id="IPR006222">
    <property type="entry name" value="GCVT_N"/>
</dbReference>
<reference evidence="9" key="1">
    <citation type="submission" date="2020-05" db="EMBL/GenBank/DDBJ databases">
        <authorList>
            <person name="Chiriac C."/>
            <person name="Salcher M."/>
            <person name="Ghai R."/>
            <person name="Kavagutti S V."/>
        </authorList>
    </citation>
    <scope>NUCLEOTIDE SEQUENCE</scope>
</reference>
<dbReference type="Gene3D" id="2.40.30.110">
    <property type="entry name" value="Aminomethyltransferase beta-barrel domains"/>
    <property type="match status" value="1"/>
</dbReference>
<sequence length="364" mass="39427">MTRKTALYEEHAKLGAQFTDFGGWEMPVRYSSDLVEHHAVRNEAGLFDISHMAEFFVAGAGAADFLNFALVGRASEIADGRAKYSLICAEDGGIIDDLIVYRLAEQDFLVIANAGNRDNVAKALRERVAGFDAELRDESDNFGLLAIQGPRAVEILQTLTSTDLGSLKYYSIDAGRLVDVDVFFARTGYTGEDGFEVLVRAEHSATVWNALLAAGASKGLVPTGLACRDTLRLEAGMPLYGHELGRDTNPFQAGFGRVVRFDREEDFVGRKALEALAGHAQSQRLVGLVGEGKRAARAEYPIYASDALIGEVTSGALSPTLGYPVAMAYVSTEHAEVGSVVSVDIRGTRTDFTVVNLPFYKRTK</sequence>
<dbReference type="PANTHER" id="PTHR43757">
    <property type="entry name" value="AMINOMETHYLTRANSFERASE"/>
    <property type="match status" value="1"/>
</dbReference>
<dbReference type="FunFam" id="4.10.1250.10:FF:000001">
    <property type="entry name" value="Aminomethyltransferase"/>
    <property type="match status" value="1"/>
</dbReference>
<dbReference type="Pfam" id="PF01571">
    <property type="entry name" value="GCV_T"/>
    <property type="match status" value="1"/>
</dbReference>
<dbReference type="InterPro" id="IPR006223">
    <property type="entry name" value="GcvT"/>
</dbReference>
<dbReference type="GO" id="GO:0008483">
    <property type="term" value="F:transaminase activity"/>
    <property type="evidence" value="ECO:0007669"/>
    <property type="project" value="UniProtKB-KW"/>
</dbReference>
<feature type="domain" description="Aminomethyltransferase C-terminal" evidence="8">
    <location>
        <begin position="284"/>
        <end position="361"/>
    </location>
</feature>
<comment type="catalytic activity">
    <reaction evidence="6">
        <text>N(6)-[(R)-S(8)-aminomethyldihydrolipoyl]-L-lysyl-[protein] + (6S)-5,6,7,8-tetrahydrofolate = N(6)-[(R)-dihydrolipoyl]-L-lysyl-[protein] + (6R)-5,10-methylene-5,6,7,8-tetrahydrofolate + NH4(+)</text>
        <dbReference type="Rhea" id="RHEA:16945"/>
        <dbReference type="Rhea" id="RHEA-COMP:10475"/>
        <dbReference type="Rhea" id="RHEA-COMP:10492"/>
        <dbReference type="ChEBI" id="CHEBI:15636"/>
        <dbReference type="ChEBI" id="CHEBI:28938"/>
        <dbReference type="ChEBI" id="CHEBI:57453"/>
        <dbReference type="ChEBI" id="CHEBI:83100"/>
        <dbReference type="ChEBI" id="CHEBI:83143"/>
        <dbReference type="EC" id="2.1.2.10"/>
    </reaction>
</comment>
<evidence type="ECO:0000313" key="9">
    <source>
        <dbReference type="EMBL" id="CAB4960463.1"/>
    </source>
</evidence>
<evidence type="ECO:0000256" key="6">
    <source>
        <dbReference type="ARBA" id="ARBA00047665"/>
    </source>
</evidence>
<evidence type="ECO:0000259" key="7">
    <source>
        <dbReference type="Pfam" id="PF01571"/>
    </source>
</evidence>
<gene>
    <name evidence="9" type="ORF">UFOPK3837_01030</name>
</gene>
<dbReference type="GO" id="GO:0005960">
    <property type="term" value="C:glycine cleavage complex"/>
    <property type="evidence" value="ECO:0007669"/>
    <property type="project" value="InterPro"/>
</dbReference>
<dbReference type="Pfam" id="PF08669">
    <property type="entry name" value="GCV_T_C"/>
    <property type="match status" value="1"/>
</dbReference>
<dbReference type="HAMAP" id="MF_00259">
    <property type="entry name" value="GcvT"/>
    <property type="match status" value="1"/>
</dbReference>
<proteinExistence type="inferred from homology"/>
<dbReference type="Gene3D" id="3.30.1360.120">
    <property type="entry name" value="Probable tRNA modification gtpase trme, domain 1"/>
    <property type="match status" value="1"/>
</dbReference>
<protein>
    <recommendedName>
        <fullName evidence="2">aminomethyltransferase</fullName>
        <ecNumber evidence="2">2.1.2.10</ecNumber>
    </recommendedName>
    <alternativeName>
        <fullName evidence="5">Glycine cleavage system T protein</fullName>
    </alternativeName>
</protein>
<evidence type="ECO:0000256" key="3">
    <source>
        <dbReference type="ARBA" id="ARBA00022576"/>
    </source>
</evidence>
<dbReference type="Gene3D" id="4.10.1250.10">
    <property type="entry name" value="Aminomethyltransferase fragment"/>
    <property type="match status" value="1"/>
</dbReference>
<dbReference type="EC" id="2.1.2.10" evidence="2"/>
<evidence type="ECO:0000256" key="2">
    <source>
        <dbReference type="ARBA" id="ARBA00012616"/>
    </source>
</evidence>
<dbReference type="SUPFAM" id="SSF101790">
    <property type="entry name" value="Aminomethyltransferase beta-barrel domain"/>
    <property type="match status" value="1"/>
</dbReference>
<accession>A0A6J7L0A3</accession>
<keyword evidence="3" id="KW-0032">Aminotransferase</keyword>
<dbReference type="InterPro" id="IPR027266">
    <property type="entry name" value="TrmE/GcvT-like"/>
</dbReference>
<dbReference type="FunFam" id="2.40.30.110:FF:000003">
    <property type="entry name" value="Aminomethyltransferase"/>
    <property type="match status" value="1"/>
</dbReference>
<evidence type="ECO:0000256" key="4">
    <source>
        <dbReference type="ARBA" id="ARBA00022679"/>
    </source>
</evidence>
<evidence type="ECO:0000256" key="1">
    <source>
        <dbReference type="ARBA" id="ARBA00008609"/>
    </source>
</evidence>
<evidence type="ECO:0000259" key="8">
    <source>
        <dbReference type="Pfam" id="PF08669"/>
    </source>
</evidence>
<dbReference type="Gene3D" id="3.30.70.1400">
    <property type="entry name" value="Aminomethyltransferase beta-barrel domains"/>
    <property type="match status" value="1"/>
</dbReference>
<dbReference type="GO" id="GO:0006546">
    <property type="term" value="P:glycine catabolic process"/>
    <property type="evidence" value="ECO:0007669"/>
    <property type="project" value="InterPro"/>
</dbReference>
<organism evidence="9">
    <name type="scientific">freshwater metagenome</name>
    <dbReference type="NCBI Taxonomy" id="449393"/>
    <lineage>
        <taxon>unclassified sequences</taxon>
        <taxon>metagenomes</taxon>
        <taxon>ecological metagenomes</taxon>
    </lineage>
</organism>
<evidence type="ECO:0000256" key="5">
    <source>
        <dbReference type="ARBA" id="ARBA00031395"/>
    </source>
</evidence>
<dbReference type="NCBIfam" id="NF001567">
    <property type="entry name" value="PRK00389.1"/>
    <property type="match status" value="1"/>
</dbReference>
<dbReference type="GO" id="GO:0005829">
    <property type="term" value="C:cytosol"/>
    <property type="evidence" value="ECO:0007669"/>
    <property type="project" value="TreeGrafter"/>
</dbReference>
<comment type="similarity">
    <text evidence="1">Belongs to the GcvT family.</text>
</comment>
<name>A0A6J7L0A3_9ZZZZ</name>
<dbReference type="InterPro" id="IPR022903">
    <property type="entry name" value="GcvT_bac"/>
</dbReference>
<dbReference type="GO" id="GO:0004047">
    <property type="term" value="F:aminomethyltransferase activity"/>
    <property type="evidence" value="ECO:0007669"/>
    <property type="project" value="UniProtKB-EC"/>
</dbReference>
<dbReference type="PANTHER" id="PTHR43757:SF2">
    <property type="entry name" value="AMINOMETHYLTRANSFERASE, MITOCHONDRIAL"/>
    <property type="match status" value="1"/>
</dbReference>
<dbReference type="PIRSF" id="PIRSF006487">
    <property type="entry name" value="GcvT"/>
    <property type="match status" value="1"/>
</dbReference>
<dbReference type="InterPro" id="IPR029043">
    <property type="entry name" value="GcvT/YgfZ_C"/>
</dbReference>
<dbReference type="SUPFAM" id="SSF103025">
    <property type="entry name" value="Folate-binding domain"/>
    <property type="match status" value="1"/>
</dbReference>
<dbReference type="InterPro" id="IPR013977">
    <property type="entry name" value="GcvT_C"/>
</dbReference>
<feature type="domain" description="GCVT N-terminal" evidence="7">
    <location>
        <begin position="7"/>
        <end position="262"/>
    </location>
</feature>